<comment type="cofactor">
    <cofactor evidence="1">
        <name>Mg(2+)</name>
        <dbReference type="ChEBI" id="CHEBI:18420"/>
    </cofactor>
</comment>
<dbReference type="RefSeq" id="WP_107139050.1">
    <property type="nucleotide sequence ID" value="NZ_PYSV01000018.1"/>
</dbReference>
<keyword evidence="2" id="KW-0378">Hydrolase</keyword>
<dbReference type="PANTHER" id="PTHR43046:SF2">
    <property type="entry name" value="8-OXO-DGTP DIPHOSPHATASE-RELATED"/>
    <property type="match status" value="1"/>
</dbReference>
<evidence type="ECO:0000313" key="4">
    <source>
        <dbReference type="EMBL" id="PTA66862.1"/>
    </source>
</evidence>
<evidence type="ECO:0000259" key="3">
    <source>
        <dbReference type="PROSITE" id="PS51462"/>
    </source>
</evidence>
<dbReference type="SUPFAM" id="SSF55811">
    <property type="entry name" value="Nudix"/>
    <property type="match status" value="1"/>
</dbReference>
<evidence type="ECO:0000256" key="1">
    <source>
        <dbReference type="ARBA" id="ARBA00001946"/>
    </source>
</evidence>
<keyword evidence="5" id="KW-1185">Reference proteome</keyword>
<dbReference type="EMBL" id="PYSV01000018">
    <property type="protein sequence ID" value="PTA66862.1"/>
    <property type="molecule type" value="Genomic_DNA"/>
</dbReference>
<dbReference type="InterPro" id="IPR020084">
    <property type="entry name" value="NUDIX_hydrolase_CS"/>
</dbReference>
<reference evidence="4 5" key="1">
    <citation type="submission" date="2018-03" db="EMBL/GenBank/DDBJ databases">
        <title>Draft genome of Deinococcus sp. OD32.</title>
        <authorList>
            <person name="Wang X.-P."/>
            <person name="Du Z.-J."/>
        </authorList>
    </citation>
    <scope>NUCLEOTIDE SEQUENCE [LARGE SCALE GENOMIC DNA]</scope>
    <source>
        <strain evidence="4 5">OD32</strain>
    </source>
</reference>
<comment type="caution">
    <text evidence="4">The sequence shown here is derived from an EMBL/GenBank/DDBJ whole genome shotgun (WGS) entry which is preliminary data.</text>
</comment>
<dbReference type="GO" id="GO:0016787">
    <property type="term" value="F:hydrolase activity"/>
    <property type="evidence" value="ECO:0007669"/>
    <property type="project" value="UniProtKB-KW"/>
</dbReference>
<feature type="domain" description="Nudix hydrolase" evidence="3">
    <location>
        <begin position="1"/>
        <end position="132"/>
    </location>
</feature>
<dbReference type="PROSITE" id="PS00893">
    <property type="entry name" value="NUDIX_BOX"/>
    <property type="match status" value="1"/>
</dbReference>
<dbReference type="PANTHER" id="PTHR43046">
    <property type="entry name" value="GDP-MANNOSE MANNOSYL HYDROLASE"/>
    <property type="match status" value="1"/>
</dbReference>
<dbReference type="InterPro" id="IPR000086">
    <property type="entry name" value="NUDIX_hydrolase_dom"/>
</dbReference>
<protein>
    <submittedName>
        <fullName evidence="4">DNA mismatch repair protein MutT</fullName>
    </submittedName>
</protein>
<dbReference type="InterPro" id="IPR015797">
    <property type="entry name" value="NUDIX_hydrolase-like_dom_sf"/>
</dbReference>
<evidence type="ECO:0000256" key="2">
    <source>
        <dbReference type="ARBA" id="ARBA00022801"/>
    </source>
</evidence>
<dbReference type="PROSITE" id="PS51462">
    <property type="entry name" value="NUDIX"/>
    <property type="match status" value="1"/>
</dbReference>
<dbReference type="Gene3D" id="3.90.79.10">
    <property type="entry name" value="Nucleoside Triphosphate Pyrophosphohydrolase"/>
    <property type="match status" value="1"/>
</dbReference>
<dbReference type="Pfam" id="PF00293">
    <property type="entry name" value="NUDIX"/>
    <property type="match status" value="1"/>
</dbReference>
<dbReference type="AlphaFoldDB" id="A0A2T3W4R0"/>
<dbReference type="Proteomes" id="UP000240317">
    <property type="component" value="Unassembled WGS sequence"/>
</dbReference>
<accession>A0A2T3W4R0</accession>
<name>A0A2T3W4R0_9DEIO</name>
<sequence length="134" mass="14951">MNRPRSVGILFNDQNQVLLMLRRKAGRTYATLPGGGIEGKETPAEACAREMLEEVNLVVEVVREVLTLKNLGHQEHYFLTRLLSGEMRLGDGPEGVRHSEENSYEPAWVGVQDLDAVNLVPEQAREMVRGLVPS</sequence>
<organism evidence="4 5">
    <name type="scientific">Deinococcus arcticus</name>
    <dbReference type="NCBI Taxonomy" id="2136176"/>
    <lineage>
        <taxon>Bacteria</taxon>
        <taxon>Thermotogati</taxon>
        <taxon>Deinococcota</taxon>
        <taxon>Deinococci</taxon>
        <taxon>Deinococcales</taxon>
        <taxon>Deinococcaceae</taxon>
        <taxon>Deinococcus</taxon>
    </lineage>
</organism>
<proteinExistence type="predicted"/>
<gene>
    <name evidence="4" type="ORF">C8263_15505</name>
</gene>
<dbReference type="OrthoDB" id="511483at2"/>
<evidence type="ECO:0000313" key="5">
    <source>
        <dbReference type="Proteomes" id="UP000240317"/>
    </source>
</evidence>